<dbReference type="PANTHER" id="PTHR21310">
    <property type="entry name" value="AMINOGLYCOSIDE PHOSPHOTRANSFERASE-RELATED-RELATED"/>
    <property type="match status" value="1"/>
</dbReference>
<dbReference type="Gene3D" id="3.90.1200.10">
    <property type="match status" value="1"/>
</dbReference>
<comment type="caution">
    <text evidence="2">The sequence shown here is derived from an EMBL/GenBank/DDBJ whole genome shotgun (WGS) entry which is preliminary data.</text>
</comment>
<accession>A0A9W9WGJ3</accession>
<feature type="domain" description="Aminoglycoside phosphotransferase" evidence="1">
    <location>
        <begin position="97"/>
        <end position="278"/>
    </location>
</feature>
<name>A0A9W9WGJ3_9EURO</name>
<dbReference type="AlphaFoldDB" id="A0A9W9WGJ3"/>
<dbReference type="SUPFAM" id="SSF56112">
    <property type="entry name" value="Protein kinase-like (PK-like)"/>
    <property type="match status" value="1"/>
</dbReference>
<dbReference type="InterPro" id="IPR002575">
    <property type="entry name" value="Aminoglycoside_PTrfase"/>
</dbReference>
<evidence type="ECO:0000313" key="2">
    <source>
        <dbReference type="EMBL" id="KAJ5459158.1"/>
    </source>
</evidence>
<reference evidence="2" key="2">
    <citation type="journal article" date="2023" name="IMA Fungus">
        <title>Comparative genomic study of the Penicillium genus elucidates a diverse pangenome and 15 lateral gene transfer events.</title>
        <authorList>
            <person name="Petersen C."/>
            <person name="Sorensen T."/>
            <person name="Nielsen M.R."/>
            <person name="Sondergaard T.E."/>
            <person name="Sorensen J.L."/>
            <person name="Fitzpatrick D.A."/>
            <person name="Frisvad J.C."/>
            <person name="Nielsen K.L."/>
        </authorList>
    </citation>
    <scope>NUCLEOTIDE SEQUENCE</scope>
    <source>
        <strain evidence="2">IBT 17660</strain>
    </source>
</reference>
<dbReference type="EMBL" id="JAPWDO010000008">
    <property type="protein sequence ID" value="KAJ5459158.1"/>
    <property type="molecule type" value="Genomic_DNA"/>
</dbReference>
<evidence type="ECO:0000259" key="1">
    <source>
        <dbReference type="Pfam" id="PF01636"/>
    </source>
</evidence>
<proteinExistence type="predicted"/>
<keyword evidence="3" id="KW-1185">Reference proteome</keyword>
<organism evidence="2 3">
    <name type="scientific">Penicillium desertorum</name>
    <dbReference type="NCBI Taxonomy" id="1303715"/>
    <lineage>
        <taxon>Eukaryota</taxon>
        <taxon>Fungi</taxon>
        <taxon>Dikarya</taxon>
        <taxon>Ascomycota</taxon>
        <taxon>Pezizomycotina</taxon>
        <taxon>Eurotiomycetes</taxon>
        <taxon>Eurotiomycetidae</taxon>
        <taxon>Eurotiales</taxon>
        <taxon>Aspergillaceae</taxon>
        <taxon>Penicillium</taxon>
    </lineage>
</organism>
<dbReference type="PANTHER" id="PTHR21310:SF15">
    <property type="entry name" value="AMINOGLYCOSIDE PHOSPHOTRANSFERASE DOMAIN-CONTAINING PROTEIN"/>
    <property type="match status" value="1"/>
</dbReference>
<reference evidence="2" key="1">
    <citation type="submission" date="2022-12" db="EMBL/GenBank/DDBJ databases">
        <authorList>
            <person name="Petersen C."/>
        </authorList>
    </citation>
    <scope>NUCLEOTIDE SEQUENCE</scope>
    <source>
        <strain evidence="2">IBT 17660</strain>
    </source>
</reference>
<dbReference type="OrthoDB" id="8300194at2759"/>
<dbReference type="Pfam" id="PF01636">
    <property type="entry name" value="APH"/>
    <property type="match status" value="1"/>
</dbReference>
<evidence type="ECO:0000313" key="3">
    <source>
        <dbReference type="Proteomes" id="UP001147760"/>
    </source>
</evidence>
<dbReference type="InterPro" id="IPR011009">
    <property type="entry name" value="Kinase-like_dom_sf"/>
</dbReference>
<sequence length="321" mass="36894">MTEEAGLWDQDAELWESLGYEAPVRVNLMKRICDLTSSAVGVKFSPSLRANPPPLVPVERIRNGLNIAPHRLNGCYLLQLDEKTILKVGLRVHMGESEAMILVRNQTSVPVPKVFNAYMIEDIGFISMEKIDGMQLGRNWSELPREMKESLAQELRGYIQQWRQIKGSFFGTVDNGPCQEIIFQHPWENKVYRYGPFATRRGFNKGMVEALAKSRPNLKLETEQDIRFAEELLMSGTDQEEIKVFTHGDLDMSNIMIQDGKITAIIDWGAAGYSVPEREYFALRWPALDEDWCELSTSILPPDGYEYWYNINRQMKLYTCI</sequence>
<protein>
    <recommendedName>
        <fullName evidence="1">Aminoglycoside phosphotransferase domain-containing protein</fullName>
    </recommendedName>
</protein>
<dbReference type="InterPro" id="IPR051678">
    <property type="entry name" value="AGP_Transferase"/>
</dbReference>
<gene>
    <name evidence="2" type="ORF">N7530_011102</name>
</gene>
<dbReference type="Proteomes" id="UP001147760">
    <property type="component" value="Unassembled WGS sequence"/>
</dbReference>